<dbReference type="Proteomes" id="UP000199377">
    <property type="component" value="Unassembled WGS sequence"/>
</dbReference>
<keyword evidence="1" id="KW-0812">Transmembrane</keyword>
<evidence type="ECO:0000256" key="1">
    <source>
        <dbReference type="SAM" id="Phobius"/>
    </source>
</evidence>
<dbReference type="EMBL" id="FOQH01000005">
    <property type="protein sequence ID" value="SFI21442.1"/>
    <property type="molecule type" value="Genomic_DNA"/>
</dbReference>
<keyword evidence="3" id="KW-1185">Reference proteome</keyword>
<sequence length="114" mass="11262">MARLRPRAAGRAGRIALPPVLALAAALPGGLLLAELLGRLLLADARGDPSAGAALAVMLLTGLASACSAVLGLLDGGLIAWQGSERLRLRALVAGLAALAAQTAILISLNLSGP</sequence>
<protein>
    <submittedName>
        <fullName evidence="2">Uncharacterized protein</fullName>
    </submittedName>
</protein>
<keyword evidence="1" id="KW-0472">Membrane</keyword>
<evidence type="ECO:0000313" key="3">
    <source>
        <dbReference type="Proteomes" id="UP000199377"/>
    </source>
</evidence>
<accession>A0A1I3GDX5</accession>
<reference evidence="2 3" key="1">
    <citation type="submission" date="2016-10" db="EMBL/GenBank/DDBJ databases">
        <authorList>
            <person name="de Groot N.N."/>
        </authorList>
    </citation>
    <scope>NUCLEOTIDE SEQUENCE [LARGE SCALE GENOMIC DNA]</scope>
    <source>
        <strain evidence="2 3">CGMCC 1.11030</strain>
    </source>
</reference>
<feature type="transmembrane region" description="Helical" evidence="1">
    <location>
        <begin position="53"/>
        <end position="79"/>
    </location>
</feature>
<feature type="transmembrane region" description="Helical" evidence="1">
    <location>
        <begin position="91"/>
        <end position="111"/>
    </location>
</feature>
<gene>
    <name evidence="2" type="ORF">SAMN05216258_105102</name>
</gene>
<dbReference type="STRING" id="1114924.SAMN05216258_105102"/>
<organism evidence="2 3">
    <name type="scientific">Albimonas pacifica</name>
    <dbReference type="NCBI Taxonomy" id="1114924"/>
    <lineage>
        <taxon>Bacteria</taxon>
        <taxon>Pseudomonadati</taxon>
        <taxon>Pseudomonadota</taxon>
        <taxon>Alphaproteobacteria</taxon>
        <taxon>Rhodobacterales</taxon>
        <taxon>Paracoccaceae</taxon>
        <taxon>Albimonas</taxon>
    </lineage>
</organism>
<name>A0A1I3GDX5_9RHOB</name>
<evidence type="ECO:0000313" key="2">
    <source>
        <dbReference type="EMBL" id="SFI21442.1"/>
    </source>
</evidence>
<dbReference type="AlphaFoldDB" id="A0A1I3GDX5"/>
<dbReference type="RefSeq" id="WP_092859951.1">
    <property type="nucleotide sequence ID" value="NZ_FOQH01000005.1"/>
</dbReference>
<proteinExistence type="predicted"/>
<feature type="transmembrane region" description="Helical" evidence="1">
    <location>
        <begin position="12"/>
        <end position="33"/>
    </location>
</feature>
<keyword evidence="1" id="KW-1133">Transmembrane helix</keyword>